<proteinExistence type="predicted"/>
<comment type="caution">
    <text evidence="1">The sequence shown here is derived from an EMBL/GenBank/DDBJ whole genome shotgun (WGS) entry which is preliminary data.</text>
</comment>
<sequence length="77" mass="8888">MSINLLHKDIQALIARLKNQDLSLGMLEKSLSRLIYDEINLEYLKACGLNFIETSENLITLKNLKPPLKMKFFPLLI</sequence>
<protein>
    <submittedName>
        <fullName evidence="1">Uncharacterized protein</fullName>
    </submittedName>
</protein>
<dbReference type="Proteomes" id="UP000015816">
    <property type="component" value="Unassembled WGS sequence"/>
</dbReference>
<dbReference type="EMBL" id="AVNI01000001">
    <property type="protein sequence ID" value="EQD89746.1"/>
    <property type="molecule type" value="Genomic_DNA"/>
</dbReference>
<organism evidence="1 2">
    <name type="scientific">Helicobacter pylori SouthAfrica50</name>
    <dbReference type="NCBI Taxonomy" id="1352357"/>
    <lineage>
        <taxon>Bacteria</taxon>
        <taxon>Pseudomonadati</taxon>
        <taxon>Campylobacterota</taxon>
        <taxon>Epsilonproteobacteria</taxon>
        <taxon>Campylobacterales</taxon>
        <taxon>Helicobacteraceae</taxon>
        <taxon>Helicobacter</taxon>
    </lineage>
</organism>
<evidence type="ECO:0000313" key="2">
    <source>
        <dbReference type="Proteomes" id="UP000015816"/>
    </source>
</evidence>
<evidence type="ECO:0000313" key="1">
    <source>
        <dbReference type="EMBL" id="EQD89746.1"/>
    </source>
</evidence>
<dbReference type="AlphaFoldDB" id="T2SAK9"/>
<accession>T2SAK9</accession>
<reference evidence="1 2" key="1">
    <citation type="journal article" date="2013" name="Genome Announc.">
        <title>Genome Sequences of Three hpAfrica2 Strains of Helicobacter pylori.</title>
        <authorList>
            <person name="Duncan S.S."/>
            <person name="Bertoli M.T."/>
            <person name="Kersulyte D."/>
            <person name="Valk P.L."/>
            <person name="Tamma S."/>
            <person name="Segal I."/>
            <person name="McClain M.S."/>
            <person name="Cover T.L."/>
            <person name="Berg D.E."/>
        </authorList>
    </citation>
    <scope>NUCLEOTIDE SEQUENCE [LARGE SCALE GENOMIC DNA]</scope>
    <source>
        <strain evidence="1 2">SouthAfrica50</strain>
    </source>
</reference>
<gene>
    <name evidence="1" type="ORF">HPSA50_0138</name>
</gene>
<dbReference type="PATRIC" id="fig|1352357.3.peg.138"/>
<name>T2SAK9_HELPX</name>